<feature type="region of interest" description="Disordered" evidence="8">
    <location>
        <begin position="283"/>
        <end position="304"/>
    </location>
</feature>
<evidence type="ECO:0000259" key="9">
    <source>
        <dbReference type="Pfam" id="PF01507"/>
    </source>
</evidence>
<dbReference type="NCBIfam" id="NF002537">
    <property type="entry name" value="PRK02090.1"/>
    <property type="match status" value="1"/>
</dbReference>
<dbReference type="PANTHER" id="PTHR46509:SF1">
    <property type="entry name" value="PHOSPHOADENOSINE PHOSPHOSULFATE REDUCTASE"/>
    <property type="match status" value="1"/>
</dbReference>
<protein>
    <submittedName>
        <fullName evidence="10">Phosphoadenosine phosphosulfate reductase</fullName>
    </submittedName>
</protein>
<name>A0A0P1BD80_9BASI</name>
<evidence type="ECO:0000256" key="8">
    <source>
        <dbReference type="SAM" id="MobiDB-lite"/>
    </source>
</evidence>
<feature type="compositionally biased region" description="Basic and acidic residues" evidence="8">
    <location>
        <begin position="283"/>
        <end position="294"/>
    </location>
</feature>
<dbReference type="FunFam" id="3.40.50.620:FF:000136">
    <property type="entry name" value="Probable phosphoadenosine phosphosulfate reductase"/>
    <property type="match status" value="1"/>
</dbReference>
<evidence type="ECO:0000256" key="6">
    <source>
        <dbReference type="ARBA" id="ARBA00023014"/>
    </source>
</evidence>
<dbReference type="InterPro" id="IPR014729">
    <property type="entry name" value="Rossmann-like_a/b/a_fold"/>
</dbReference>
<dbReference type="SUPFAM" id="SSF52402">
    <property type="entry name" value="Adenine nucleotide alpha hydrolases-like"/>
    <property type="match status" value="1"/>
</dbReference>
<evidence type="ECO:0000256" key="2">
    <source>
        <dbReference type="ARBA" id="ARBA00022490"/>
    </source>
</evidence>
<keyword evidence="3" id="KW-0479">Metal-binding</keyword>
<organism evidence="10 11">
    <name type="scientific">Ceraceosorus bombacis</name>
    <dbReference type="NCBI Taxonomy" id="401625"/>
    <lineage>
        <taxon>Eukaryota</taxon>
        <taxon>Fungi</taxon>
        <taxon>Dikarya</taxon>
        <taxon>Basidiomycota</taxon>
        <taxon>Ustilaginomycotina</taxon>
        <taxon>Exobasidiomycetes</taxon>
        <taxon>Ceraceosorales</taxon>
        <taxon>Ceraceosoraceae</taxon>
        <taxon>Ceraceosorus</taxon>
    </lineage>
</organism>
<keyword evidence="11" id="KW-1185">Reference proteome</keyword>
<dbReference type="OrthoDB" id="7869097at2759"/>
<dbReference type="STRING" id="401625.A0A0P1BD80"/>
<accession>A0A0P1BD80</accession>
<keyword evidence="4" id="KW-0560">Oxidoreductase</keyword>
<evidence type="ECO:0000256" key="4">
    <source>
        <dbReference type="ARBA" id="ARBA00023002"/>
    </source>
</evidence>
<dbReference type="PANTHER" id="PTHR46509">
    <property type="entry name" value="PHOSPHOADENOSINE PHOSPHOSULFATE REDUCTASE"/>
    <property type="match status" value="1"/>
</dbReference>
<evidence type="ECO:0000256" key="1">
    <source>
        <dbReference type="ARBA" id="ARBA00009732"/>
    </source>
</evidence>
<comment type="pathway">
    <text evidence="7">Sulfur metabolism; hydrogen sulfide biosynthesis; sulfite from sulfate.</text>
</comment>
<dbReference type="PIRSF" id="PIRSF000857">
    <property type="entry name" value="PAPS_reductase"/>
    <property type="match status" value="1"/>
</dbReference>
<sequence length="304" mass="33471">MSDQATASSSSSASAVAEAQVQAVVSNLPAINSKLAEATPTQILEWAIDSLPGLYQTTAFGVTGCVTLDLVSRISQQRADALGSPLKHLIPLIFMDTLYHFPQTVDLANKAARHYDAPMHVYQPEGTPTVADFEKKWGPQLWERDDSTYDYLVKVEPARRAYEELGVKAVLTGRRRSQGADRASLNAVEIDETGLIKVNPLLNWSFQQVDDYVKTNAVPYNELLDMGYKSIGDWHSTVLPGAGDGERGGRWKDKGGKTECGLHQDYFRMKRIAEKRIREAEMAARDQARDEAEVRAAATPATAT</sequence>
<dbReference type="EMBL" id="CCYA01000230">
    <property type="protein sequence ID" value="CEH13760.1"/>
    <property type="molecule type" value="Genomic_DNA"/>
</dbReference>
<evidence type="ECO:0000256" key="3">
    <source>
        <dbReference type="ARBA" id="ARBA00022723"/>
    </source>
</evidence>
<evidence type="ECO:0000313" key="11">
    <source>
        <dbReference type="Proteomes" id="UP000054845"/>
    </source>
</evidence>
<keyword evidence="6" id="KW-0411">Iron-sulfur</keyword>
<dbReference type="GO" id="GO:0046872">
    <property type="term" value="F:metal ion binding"/>
    <property type="evidence" value="ECO:0007669"/>
    <property type="project" value="UniProtKB-KW"/>
</dbReference>
<proteinExistence type="inferred from homology"/>
<dbReference type="NCBIfam" id="TIGR00434">
    <property type="entry name" value="cysH"/>
    <property type="match status" value="1"/>
</dbReference>
<dbReference type="GO" id="GO:0005737">
    <property type="term" value="C:cytoplasm"/>
    <property type="evidence" value="ECO:0007669"/>
    <property type="project" value="TreeGrafter"/>
</dbReference>
<dbReference type="InterPro" id="IPR002500">
    <property type="entry name" value="PAPS_reduct_dom"/>
</dbReference>
<keyword evidence="2" id="KW-0963">Cytoplasm</keyword>
<evidence type="ECO:0000256" key="7">
    <source>
        <dbReference type="ARBA" id="ARBA00024327"/>
    </source>
</evidence>
<evidence type="ECO:0000256" key="5">
    <source>
        <dbReference type="ARBA" id="ARBA00023004"/>
    </source>
</evidence>
<dbReference type="AlphaFoldDB" id="A0A0P1BD80"/>
<dbReference type="Gene3D" id="3.40.50.620">
    <property type="entry name" value="HUPs"/>
    <property type="match status" value="1"/>
</dbReference>
<dbReference type="Proteomes" id="UP000054845">
    <property type="component" value="Unassembled WGS sequence"/>
</dbReference>
<comment type="similarity">
    <text evidence="1">Belongs to the PAPS reductase family. CysH subfamily.</text>
</comment>
<reference evidence="10 11" key="1">
    <citation type="submission" date="2014-09" db="EMBL/GenBank/DDBJ databases">
        <authorList>
            <person name="Magalhaes I.L.F."/>
            <person name="Oliveira U."/>
            <person name="Santos F.R."/>
            <person name="Vidigal T.H.D.A."/>
            <person name="Brescovit A.D."/>
            <person name="Santos A.J."/>
        </authorList>
    </citation>
    <scope>NUCLEOTIDE SEQUENCE [LARGE SCALE GENOMIC DNA]</scope>
</reference>
<dbReference type="GO" id="GO:0051536">
    <property type="term" value="F:iron-sulfur cluster binding"/>
    <property type="evidence" value="ECO:0007669"/>
    <property type="project" value="UniProtKB-KW"/>
</dbReference>
<dbReference type="InterPro" id="IPR004511">
    <property type="entry name" value="PAPS/APS_Rdtase"/>
</dbReference>
<keyword evidence="5" id="KW-0408">Iron</keyword>
<dbReference type="HAMAP" id="MF_00063">
    <property type="entry name" value="CysH"/>
    <property type="match status" value="1"/>
</dbReference>
<evidence type="ECO:0000313" key="10">
    <source>
        <dbReference type="EMBL" id="CEH13760.1"/>
    </source>
</evidence>
<dbReference type="GO" id="GO:0004604">
    <property type="term" value="F:phosphoadenylyl-sulfate reductase (thioredoxin) activity"/>
    <property type="evidence" value="ECO:0007669"/>
    <property type="project" value="InterPro"/>
</dbReference>
<dbReference type="CDD" id="cd23945">
    <property type="entry name" value="PAPS_reductase"/>
    <property type="match status" value="1"/>
</dbReference>
<dbReference type="Pfam" id="PF01507">
    <property type="entry name" value="PAPS_reduct"/>
    <property type="match status" value="1"/>
</dbReference>
<dbReference type="GO" id="GO:0019379">
    <property type="term" value="P:sulfate assimilation, phosphoadenylyl sulfate reduction by phosphoadenylyl-sulfate reductase (thioredoxin)"/>
    <property type="evidence" value="ECO:0007669"/>
    <property type="project" value="InterPro"/>
</dbReference>
<feature type="domain" description="Phosphoadenosine phosphosulphate reductase" evidence="9">
    <location>
        <begin position="55"/>
        <end position="238"/>
    </location>
</feature>